<evidence type="ECO:0000256" key="1">
    <source>
        <dbReference type="ARBA" id="ARBA00004370"/>
    </source>
</evidence>
<dbReference type="Proteomes" id="UP001370490">
    <property type="component" value="Unassembled WGS sequence"/>
</dbReference>
<accession>A0AAN8VJN2</accession>
<proteinExistence type="inferred from homology"/>
<feature type="non-terminal residue" evidence="6">
    <location>
        <position position="92"/>
    </location>
</feature>
<protein>
    <submittedName>
        <fullName evidence="6">Uncharacterized protein</fullName>
    </submittedName>
</protein>
<comment type="caution">
    <text evidence="6">The sequence shown here is derived from an EMBL/GenBank/DDBJ whole genome shotgun (WGS) entry which is preliminary data.</text>
</comment>
<keyword evidence="3" id="KW-0812">Transmembrane</keyword>
<dbReference type="GO" id="GO:0009734">
    <property type="term" value="P:auxin-activated signaling pathway"/>
    <property type="evidence" value="ECO:0007669"/>
    <property type="project" value="InterPro"/>
</dbReference>
<comment type="similarity">
    <text evidence="2">Belongs to the tetraspanin (TM4SF) family.</text>
</comment>
<evidence type="ECO:0000256" key="5">
    <source>
        <dbReference type="ARBA" id="ARBA00023136"/>
    </source>
</evidence>
<dbReference type="AlphaFoldDB" id="A0AAN8VJN2"/>
<organism evidence="6 7">
    <name type="scientific">Dillenia turbinata</name>
    <dbReference type="NCBI Taxonomy" id="194707"/>
    <lineage>
        <taxon>Eukaryota</taxon>
        <taxon>Viridiplantae</taxon>
        <taxon>Streptophyta</taxon>
        <taxon>Embryophyta</taxon>
        <taxon>Tracheophyta</taxon>
        <taxon>Spermatophyta</taxon>
        <taxon>Magnoliopsida</taxon>
        <taxon>eudicotyledons</taxon>
        <taxon>Gunneridae</taxon>
        <taxon>Pentapetalae</taxon>
        <taxon>Dilleniales</taxon>
        <taxon>Dilleniaceae</taxon>
        <taxon>Dillenia</taxon>
    </lineage>
</organism>
<sequence length="92" mass="10386">NWKHLKRCLVEAEDCKNLPKKYKSAKSHQLKLGAADHHLSSPNSDCKLYNSSHGTKCYNCASCNFMSRAGVARYMKTEWGEGAIFNMVLFVS</sequence>
<keyword evidence="7" id="KW-1185">Reference proteome</keyword>
<dbReference type="InterPro" id="IPR044991">
    <property type="entry name" value="TET_plant"/>
</dbReference>
<keyword evidence="4" id="KW-1133">Transmembrane helix</keyword>
<gene>
    <name evidence="6" type="ORF">RJ641_035470</name>
</gene>
<evidence type="ECO:0000313" key="6">
    <source>
        <dbReference type="EMBL" id="KAK6935315.1"/>
    </source>
</evidence>
<dbReference type="GO" id="GO:0016020">
    <property type="term" value="C:membrane"/>
    <property type="evidence" value="ECO:0007669"/>
    <property type="project" value="UniProtKB-SubCell"/>
</dbReference>
<feature type="non-terminal residue" evidence="6">
    <location>
        <position position="1"/>
    </location>
</feature>
<reference evidence="6 7" key="1">
    <citation type="submission" date="2023-12" db="EMBL/GenBank/DDBJ databases">
        <title>A high-quality genome assembly for Dillenia turbinata (Dilleniales).</title>
        <authorList>
            <person name="Chanderbali A."/>
        </authorList>
    </citation>
    <scope>NUCLEOTIDE SEQUENCE [LARGE SCALE GENOMIC DNA]</scope>
    <source>
        <strain evidence="6">LSX21</strain>
        <tissue evidence="6">Leaf</tissue>
    </source>
</reference>
<dbReference type="PANTHER" id="PTHR32191">
    <property type="entry name" value="TETRASPANIN-8-RELATED"/>
    <property type="match status" value="1"/>
</dbReference>
<name>A0AAN8VJN2_9MAGN</name>
<evidence type="ECO:0000256" key="4">
    <source>
        <dbReference type="ARBA" id="ARBA00022989"/>
    </source>
</evidence>
<keyword evidence="5" id="KW-0472">Membrane</keyword>
<evidence type="ECO:0000256" key="3">
    <source>
        <dbReference type="ARBA" id="ARBA00022692"/>
    </source>
</evidence>
<comment type="subcellular location">
    <subcellularLocation>
        <location evidence="1">Membrane</location>
    </subcellularLocation>
</comment>
<evidence type="ECO:0000256" key="2">
    <source>
        <dbReference type="ARBA" id="ARBA00006840"/>
    </source>
</evidence>
<evidence type="ECO:0000313" key="7">
    <source>
        <dbReference type="Proteomes" id="UP001370490"/>
    </source>
</evidence>
<dbReference type="EMBL" id="JBAMMX010000008">
    <property type="protein sequence ID" value="KAK6935315.1"/>
    <property type="molecule type" value="Genomic_DNA"/>
</dbReference>